<evidence type="ECO:0008006" key="4">
    <source>
        <dbReference type="Google" id="ProtNLM"/>
    </source>
</evidence>
<reference evidence="2 3" key="1">
    <citation type="submission" date="2017-09" db="EMBL/GenBank/DDBJ databases">
        <authorList>
            <person name="Ehlers B."/>
            <person name="Leendertz F.H."/>
        </authorList>
    </citation>
    <scope>NUCLEOTIDE SEQUENCE [LARGE SCALE GENOMIC DNA]</scope>
    <source>
        <strain evidence="2 3">DSM 45537</strain>
    </source>
</reference>
<feature type="transmembrane region" description="Helical" evidence="1">
    <location>
        <begin position="65"/>
        <end position="86"/>
    </location>
</feature>
<dbReference type="InterPro" id="IPR035197">
    <property type="entry name" value="DUF5313"/>
</dbReference>
<keyword evidence="1" id="KW-1133">Transmembrane helix</keyword>
<dbReference type="Proteomes" id="UP000219565">
    <property type="component" value="Unassembled WGS sequence"/>
</dbReference>
<evidence type="ECO:0000313" key="2">
    <source>
        <dbReference type="EMBL" id="SNY87263.1"/>
    </source>
</evidence>
<sequence length="121" mass="14453">MKKPTFGQRITYDLGRELPEEMHEWVVHDLTGHGAMERYLVRFLVPIIPFFALVLLFPGPMPLKIGMIVMMIVPLVIFTVALSYVWRRFRLVQHGLSPDLLDHNRISDRDRERYELRYRHH</sequence>
<organism evidence="2 3">
    <name type="scientific">Nocardia amikacinitolerans</name>
    <dbReference type="NCBI Taxonomy" id="756689"/>
    <lineage>
        <taxon>Bacteria</taxon>
        <taxon>Bacillati</taxon>
        <taxon>Actinomycetota</taxon>
        <taxon>Actinomycetes</taxon>
        <taxon>Mycobacteriales</taxon>
        <taxon>Nocardiaceae</taxon>
        <taxon>Nocardia</taxon>
    </lineage>
</organism>
<dbReference type="EMBL" id="OBEG01000004">
    <property type="protein sequence ID" value="SNY87263.1"/>
    <property type="molecule type" value="Genomic_DNA"/>
</dbReference>
<feature type="transmembrane region" description="Helical" evidence="1">
    <location>
        <begin position="39"/>
        <end position="59"/>
    </location>
</feature>
<name>A0A285LS33_9NOCA</name>
<keyword evidence="1" id="KW-0812">Transmembrane</keyword>
<protein>
    <recommendedName>
        <fullName evidence="4">DUF5313 domain-containing protein</fullName>
    </recommendedName>
</protein>
<dbReference type="STRING" id="1379680.GCA_001612615_03534"/>
<dbReference type="RefSeq" id="WP_067786466.1">
    <property type="nucleotide sequence ID" value="NZ_JAMTCV010000003.1"/>
</dbReference>
<evidence type="ECO:0000313" key="3">
    <source>
        <dbReference type="Proteomes" id="UP000219565"/>
    </source>
</evidence>
<accession>A0A285LS33</accession>
<gene>
    <name evidence="2" type="ORF">SAMN04244553_4204</name>
</gene>
<evidence type="ECO:0000256" key="1">
    <source>
        <dbReference type="SAM" id="Phobius"/>
    </source>
</evidence>
<keyword evidence="1" id="KW-0472">Membrane</keyword>
<dbReference type="OrthoDB" id="5195204at2"/>
<proteinExistence type="predicted"/>
<dbReference type="AlphaFoldDB" id="A0A285LS33"/>
<keyword evidence="3" id="KW-1185">Reference proteome</keyword>
<dbReference type="Pfam" id="PF17240">
    <property type="entry name" value="DUF5313"/>
    <property type="match status" value="1"/>
</dbReference>